<evidence type="ECO:0000313" key="1">
    <source>
        <dbReference type="EMBL" id="NKE47903.1"/>
    </source>
</evidence>
<dbReference type="Pfam" id="PF08856">
    <property type="entry name" value="DUF1826"/>
    <property type="match status" value="1"/>
</dbReference>
<proteinExistence type="predicted"/>
<reference evidence="1 2" key="1">
    <citation type="submission" date="2020-03" db="EMBL/GenBank/DDBJ databases">
        <title>Roseomonas selenitidurans sp. nov. isolated from soil.</title>
        <authorList>
            <person name="Liu H."/>
        </authorList>
    </citation>
    <scope>NUCLEOTIDE SEQUENCE [LARGE SCALE GENOMIC DNA]</scope>
    <source>
        <strain evidence="1 2">JCM 15073</strain>
    </source>
</reference>
<dbReference type="Proteomes" id="UP000765160">
    <property type="component" value="Unassembled WGS sequence"/>
</dbReference>
<name>A0ABX1F6F9_9PROT</name>
<dbReference type="EMBL" id="JAAVTX010000007">
    <property type="protein sequence ID" value="NKE47903.1"/>
    <property type="molecule type" value="Genomic_DNA"/>
</dbReference>
<dbReference type="InterPro" id="IPR014955">
    <property type="entry name" value="DUF1826"/>
</dbReference>
<protein>
    <submittedName>
        <fullName evidence="1">DUF1826 domain-containing protein</fullName>
    </submittedName>
</protein>
<gene>
    <name evidence="1" type="ORF">HB662_24210</name>
</gene>
<comment type="caution">
    <text evidence="1">The sequence shown here is derived from an EMBL/GenBank/DDBJ whole genome shotgun (WGS) entry which is preliminary data.</text>
</comment>
<keyword evidence="2" id="KW-1185">Reference proteome</keyword>
<evidence type="ECO:0000313" key="2">
    <source>
        <dbReference type="Proteomes" id="UP000765160"/>
    </source>
</evidence>
<organism evidence="1 2">
    <name type="scientific">Falsiroseomonas frigidaquae</name>
    <dbReference type="NCBI Taxonomy" id="487318"/>
    <lineage>
        <taxon>Bacteria</taxon>
        <taxon>Pseudomonadati</taxon>
        <taxon>Pseudomonadota</taxon>
        <taxon>Alphaproteobacteria</taxon>
        <taxon>Acetobacterales</taxon>
        <taxon>Roseomonadaceae</taxon>
        <taxon>Falsiroseomonas</taxon>
    </lineage>
</organism>
<dbReference type="RefSeq" id="WP_168053694.1">
    <property type="nucleotide sequence ID" value="NZ_JAATJR010000007.1"/>
</dbReference>
<sequence length="220" mass="23090">MLIEGFAAPEGSTAGADPPASNLAGSAPQVLAGIRQPGTSIAIWNRRLPGSLTCDLAALAARAPFTATVEDVPEEAVGRMAECLPMPAPIDLLLDVLHLARIFTHLVQADRLRLRLEALDGPGCHRWHADAVGLRLLCTYRGPGTEWLALPGGARVARMLRDGAAPPANRLTTGEVALLKGEGFPGHAGQGCIHRSPPRSPGAPPRLLLCLDEAGRIPLE</sequence>
<accession>A0ABX1F6F9</accession>